<dbReference type="PROSITE" id="PS50158">
    <property type="entry name" value="ZF_CCHC"/>
    <property type="match status" value="1"/>
</dbReference>
<dbReference type="InterPro" id="IPR036875">
    <property type="entry name" value="Znf_CCHC_sf"/>
</dbReference>
<dbReference type="InterPro" id="IPR001878">
    <property type="entry name" value="Znf_CCHC"/>
</dbReference>
<reference evidence="4 5" key="1">
    <citation type="journal article" date="2018" name="Nat. Genet.">
        <title>Extensive intraspecific gene order and gene structural variations between Mo17 and other maize genomes.</title>
        <authorList>
            <person name="Sun S."/>
            <person name="Zhou Y."/>
            <person name="Chen J."/>
            <person name="Shi J."/>
            <person name="Zhao H."/>
            <person name="Zhao H."/>
            <person name="Song W."/>
            <person name="Zhang M."/>
            <person name="Cui Y."/>
            <person name="Dong X."/>
            <person name="Liu H."/>
            <person name="Ma X."/>
            <person name="Jiao Y."/>
            <person name="Wang B."/>
            <person name="Wei X."/>
            <person name="Stein J.C."/>
            <person name="Glaubitz J.C."/>
            <person name="Lu F."/>
            <person name="Yu G."/>
            <person name="Liang C."/>
            <person name="Fengler K."/>
            <person name="Li B."/>
            <person name="Rafalski A."/>
            <person name="Schnable P.S."/>
            <person name="Ware D.H."/>
            <person name="Buckler E.S."/>
            <person name="Lai J."/>
        </authorList>
    </citation>
    <scope>NUCLEOTIDE SEQUENCE [LARGE SCALE GENOMIC DNA]</scope>
    <source>
        <strain evidence="5">cv. Missouri 17</strain>
        <tissue evidence="4">Seedling</tissue>
    </source>
</reference>
<dbReference type="GO" id="GO:0008270">
    <property type="term" value="F:zinc ion binding"/>
    <property type="evidence" value="ECO:0007669"/>
    <property type="project" value="UniProtKB-KW"/>
</dbReference>
<dbReference type="EMBL" id="NCVQ01000010">
    <property type="protein sequence ID" value="PWZ05599.1"/>
    <property type="molecule type" value="Genomic_DNA"/>
</dbReference>
<protein>
    <recommendedName>
        <fullName evidence="3">CCHC-type domain-containing protein</fullName>
    </recommendedName>
</protein>
<dbReference type="Proteomes" id="UP000251960">
    <property type="component" value="Chromosome 9"/>
</dbReference>
<name>A0A3L6DAL0_MAIZE</name>
<organism evidence="4 5">
    <name type="scientific">Zea mays</name>
    <name type="common">Maize</name>
    <dbReference type="NCBI Taxonomy" id="4577"/>
    <lineage>
        <taxon>Eukaryota</taxon>
        <taxon>Viridiplantae</taxon>
        <taxon>Streptophyta</taxon>
        <taxon>Embryophyta</taxon>
        <taxon>Tracheophyta</taxon>
        <taxon>Spermatophyta</taxon>
        <taxon>Magnoliopsida</taxon>
        <taxon>Liliopsida</taxon>
        <taxon>Poales</taxon>
        <taxon>Poaceae</taxon>
        <taxon>PACMAD clade</taxon>
        <taxon>Panicoideae</taxon>
        <taxon>Andropogonodae</taxon>
        <taxon>Andropogoneae</taxon>
        <taxon>Tripsacinae</taxon>
        <taxon>Zea</taxon>
    </lineage>
</organism>
<dbReference type="SUPFAM" id="SSF57756">
    <property type="entry name" value="Retrovirus zinc finger-like domains"/>
    <property type="match status" value="1"/>
</dbReference>
<evidence type="ECO:0000256" key="2">
    <source>
        <dbReference type="SAM" id="MobiDB-lite"/>
    </source>
</evidence>
<accession>A0A3L6DAL0</accession>
<gene>
    <name evidence="4" type="ORF">Zm00014a_029153</name>
</gene>
<dbReference type="ExpressionAtlas" id="A0A3L6DAL0">
    <property type="expression patterns" value="baseline and differential"/>
</dbReference>
<evidence type="ECO:0000256" key="1">
    <source>
        <dbReference type="PROSITE-ProRule" id="PRU00047"/>
    </source>
</evidence>
<evidence type="ECO:0000313" key="5">
    <source>
        <dbReference type="Proteomes" id="UP000251960"/>
    </source>
</evidence>
<feature type="region of interest" description="Disordered" evidence="2">
    <location>
        <begin position="457"/>
        <end position="482"/>
    </location>
</feature>
<keyword evidence="1" id="KW-0862">Zinc</keyword>
<dbReference type="PANTHER" id="PTHR33170">
    <property type="entry name" value="DUF4283 DOMAIN-CONTAINING PROTEIN-RELATED"/>
    <property type="match status" value="1"/>
</dbReference>
<proteinExistence type="predicted"/>
<feature type="compositionally biased region" description="Basic and acidic residues" evidence="2">
    <location>
        <begin position="326"/>
        <end position="353"/>
    </location>
</feature>
<feature type="domain" description="CCHC-type" evidence="3">
    <location>
        <begin position="20"/>
        <end position="33"/>
    </location>
</feature>
<evidence type="ECO:0000313" key="4">
    <source>
        <dbReference type="EMBL" id="PWZ05599.1"/>
    </source>
</evidence>
<feature type="compositionally biased region" description="Basic and acidic residues" evidence="2">
    <location>
        <begin position="278"/>
        <end position="290"/>
    </location>
</feature>
<dbReference type="AlphaFoldDB" id="A0A3L6DAL0"/>
<comment type="caution">
    <text evidence="4">The sequence shown here is derived from an EMBL/GenBank/DDBJ whole genome shotgun (WGS) entry which is preliminary data.</text>
</comment>
<feature type="region of interest" description="Disordered" evidence="2">
    <location>
        <begin position="274"/>
        <end position="353"/>
    </location>
</feature>
<keyword evidence="1" id="KW-0863">Zinc-finger</keyword>
<dbReference type="Pfam" id="PF00098">
    <property type="entry name" value="zf-CCHC"/>
    <property type="match status" value="1"/>
</dbReference>
<dbReference type="PANTHER" id="PTHR33170:SF34">
    <property type="entry name" value="OS05G0102200 PROTEIN"/>
    <property type="match status" value="1"/>
</dbReference>
<evidence type="ECO:0000259" key="3">
    <source>
        <dbReference type="PROSITE" id="PS50158"/>
    </source>
</evidence>
<dbReference type="Gene3D" id="4.10.60.10">
    <property type="entry name" value="Zinc finger, CCHC-type"/>
    <property type="match status" value="1"/>
</dbReference>
<sequence length="497" mass="56495">MNHLTPVIPMDLDLGRRVFCQKCGDEGHHARECFKPLWCEICRKETHVTAKCVWPKQSKPTMPIVGMAADGLGFYASQFAKNAAKKPRKSFLGLVKVIEGEVRCEDLEKDFSFHFPWGRIWKATKCPSGFLMQFPSQERLDEVVNFPELKMKISGVKISVIPWSSQAKAKSRLHTTWVVAENVPEELLNYQAICELGSTIGAVEEIDLNSLESKDMVRFKVHVKSIDMIPEIIEVGVKPYLYDIFFKVENIDAEGWNDDSINLGKRASVDVQMSGKNAMEKSGKRAKNEDTGSDGNDMDTDFHTGSTSRMTGSLMKSDKSSNLPEMIKESDEKEGAEEEQRKSADLMEGTRKSTRLEANEDLKITEKAISRAAAKDAFLNKGKKDEEIFLNLNDIKMIEIERYIDCKSDIVPDDALNIIDAENELEISDSIDKMVQEVLDSESDKEKFLVHNKKEDMRKEKKYSLRNKKKNNSPKVRCTPNKRRIRKIRESADLLVP</sequence>
<dbReference type="GO" id="GO:0003676">
    <property type="term" value="F:nucleic acid binding"/>
    <property type="evidence" value="ECO:0007669"/>
    <property type="project" value="InterPro"/>
</dbReference>
<keyword evidence="1" id="KW-0479">Metal-binding</keyword>